<evidence type="ECO:0008006" key="4">
    <source>
        <dbReference type="Google" id="ProtNLM"/>
    </source>
</evidence>
<reference evidence="2 3" key="1">
    <citation type="submission" date="2021-06" db="EMBL/GenBank/DDBJ databases">
        <title>Complete genome of Haloferula helveola possessing various polysaccharide degrading enzymes.</title>
        <authorList>
            <person name="Takami H."/>
            <person name="Huang C."/>
            <person name="Hamasaki K."/>
        </authorList>
    </citation>
    <scope>NUCLEOTIDE SEQUENCE [LARGE SCALE GENOMIC DNA]</scope>
    <source>
        <strain evidence="2 3">CN-1</strain>
    </source>
</reference>
<dbReference type="Proteomes" id="UP001374893">
    <property type="component" value="Chromosome"/>
</dbReference>
<evidence type="ECO:0000256" key="1">
    <source>
        <dbReference type="ARBA" id="ARBA00022729"/>
    </source>
</evidence>
<dbReference type="InterPro" id="IPR011050">
    <property type="entry name" value="Pectin_lyase_fold/virulence"/>
</dbReference>
<keyword evidence="3" id="KW-1185">Reference proteome</keyword>
<dbReference type="SUPFAM" id="SSF51126">
    <property type="entry name" value="Pectin lyase-like"/>
    <property type="match status" value="1"/>
</dbReference>
<accession>A0ABM7R9S9</accession>
<evidence type="ECO:0000313" key="2">
    <source>
        <dbReference type="EMBL" id="BCX48052.1"/>
    </source>
</evidence>
<dbReference type="Pfam" id="PF12951">
    <property type="entry name" value="PATR"/>
    <property type="match status" value="4"/>
</dbReference>
<organism evidence="2 3">
    <name type="scientific">Haloferula helveola</name>
    <dbReference type="NCBI Taxonomy" id="490095"/>
    <lineage>
        <taxon>Bacteria</taxon>
        <taxon>Pseudomonadati</taxon>
        <taxon>Verrucomicrobiota</taxon>
        <taxon>Verrucomicrobiia</taxon>
        <taxon>Verrucomicrobiales</taxon>
        <taxon>Verrucomicrobiaceae</taxon>
        <taxon>Haloferula</taxon>
    </lineage>
</organism>
<proteinExistence type="predicted"/>
<dbReference type="EMBL" id="AP024702">
    <property type="protein sequence ID" value="BCX48052.1"/>
    <property type="molecule type" value="Genomic_DNA"/>
</dbReference>
<gene>
    <name evidence="2" type="ORF">HAHE_19600</name>
</gene>
<protein>
    <recommendedName>
        <fullName evidence="4">Autotransporter-associated beta strand repeat-containing protein</fullName>
    </recommendedName>
</protein>
<dbReference type="NCBIfam" id="TIGR02601">
    <property type="entry name" value="autotrns_rpt"/>
    <property type="match status" value="2"/>
</dbReference>
<evidence type="ECO:0000313" key="3">
    <source>
        <dbReference type="Proteomes" id="UP001374893"/>
    </source>
</evidence>
<keyword evidence="1" id="KW-0732">Signal</keyword>
<name>A0ABM7R9S9_9BACT</name>
<dbReference type="InterPro" id="IPR013425">
    <property type="entry name" value="Autotrns_rpt"/>
</dbReference>
<sequence length="728" mass="73500">MWLLPWTVGATGFVWTGGNGQDWDDSGNWDLLSGFPGSGDTAAFDASASGFSVNLNGGQFADTLDFSGSGAYAVGGGSLNLTIGDIGVASAAVTHSFTGDIDIAGDGFSTFCTWSIGAGATFDLSGQLSTQSLVIKQGDGTLRLSNPGNSFPLGMNFEGGTLSVSGPGATPLFLNMGDNTTLDVTAAHTNSTGFSIGSTTIHNDVDFTVSGPVADYFAAPTGGNLIKTGSGKLTLSNASNSYTMGTNVFGGVLSIGADGALGSSFAPVFMENGTTLEVTAPQSTNRTYYVGNTTFHSDFDFTLNSGLAENFAAVGPFVLTKTGSGSLVLNAAGSFSGLISMQQNTLVLGGAGPFPASIDLSDATLEVDFAQSGNGPVSIYGVCSIQTDADFQLNSQIFSFAPFPVLKKIGPASLTLAEAGNYSGETQVLAGTLLANNLFGSATGASDVTVFDGATLGGTGAVGGGLVTVNPGAKIAPGASVGALTVSGALAMSSGSELEMEIDGTPANQHDVLQVNGSVQLGGALLLDLGYAPTIGDSFVIIENDGADPVVGTFSDGAAVSATFGGGTHFFLIDYSAGDGNDVGLAAVSGFDHAVALTGLTGPDAGPDAIPFGDGVPNLLKYAFGMDLSGSDAHRLIPGSGFSGLPAIDVEISVGGGIFRVEFVRRVGGELDYAARKSPDLSSPVWTDLTDTPTVTPIGSDYERVVYEEPFDLLSDPRGFVRVEVSLN</sequence>